<reference evidence="2 3" key="1">
    <citation type="journal article" date="2019" name="Mol. Biol. Evol.">
        <title>Blast fungal genomes show frequent chromosomal changes, gene gains and losses, and effector gene turnover.</title>
        <authorList>
            <person name="Gomez Luciano L.B."/>
            <person name="Jason Tsai I."/>
            <person name="Chuma I."/>
            <person name="Tosa Y."/>
            <person name="Chen Y.H."/>
            <person name="Li J.Y."/>
            <person name="Li M.Y."/>
            <person name="Jade Lu M.Y."/>
            <person name="Nakayashiki H."/>
            <person name="Li W.H."/>
        </authorList>
    </citation>
    <scope>NUCLEOTIDE SEQUENCE [LARGE SCALE GENOMIC DNA]</scope>
    <source>
        <strain evidence="2">MZ5-1-6</strain>
    </source>
</reference>
<protein>
    <recommendedName>
        <fullName evidence="1">Pyrroloquinoline quinone-dependent pyranose dehydrogenase beta-propeller domain-containing protein</fullName>
    </recommendedName>
</protein>
<name>A0A4P7NBV1_PYROR</name>
<dbReference type="Gene3D" id="2.120.10.30">
    <property type="entry name" value="TolB, C-terminal domain"/>
    <property type="match status" value="1"/>
</dbReference>
<dbReference type="EMBL" id="CP034206">
    <property type="protein sequence ID" value="QBZ58991.1"/>
    <property type="molecule type" value="Genomic_DNA"/>
</dbReference>
<dbReference type="InterPro" id="IPR054539">
    <property type="entry name" value="Beta-prop_PDH"/>
</dbReference>
<accession>A0A4P7NBV1</accession>
<dbReference type="Pfam" id="PF22807">
    <property type="entry name" value="TrAA12"/>
    <property type="match status" value="1"/>
</dbReference>
<organism evidence="2 3">
    <name type="scientific">Pyricularia oryzae</name>
    <name type="common">Rice blast fungus</name>
    <name type="synonym">Magnaporthe oryzae</name>
    <dbReference type="NCBI Taxonomy" id="318829"/>
    <lineage>
        <taxon>Eukaryota</taxon>
        <taxon>Fungi</taxon>
        <taxon>Dikarya</taxon>
        <taxon>Ascomycota</taxon>
        <taxon>Pezizomycotina</taxon>
        <taxon>Sordariomycetes</taxon>
        <taxon>Sordariomycetidae</taxon>
        <taxon>Magnaporthales</taxon>
        <taxon>Pyriculariaceae</taxon>
        <taxon>Pyricularia</taxon>
    </lineage>
</organism>
<dbReference type="AlphaFoldDB" id="A0A4P7NBV1"/>
<sequence length="474" mass="50417">MKSSAALVFTLLACLCAAQTDCKKVIVPNYQAPRVAPGWQAQVVASGLKKPRSIEFDREGGLLVVDAGAGVFRLVFEDHGGTCLEEKERVLLVNNTALNHGLALSADGNSLFASTVHSVFRWAYEAKGSSVSGNPQEIITGMRNQVLTTRTLTMAKKATGMLLVSRGSGGDDDSAALAAARDVNSGTSQIRAFDTLRTSDGSQAWEFNRAGRRMGWGLRNAVAVAEHPITGGIYSMDHSVDGIERNGTDISLRNPGEELNFHGFLNATEDDQGGNYGYPVCHAAGDPSRIPDGEDLEVGSQFGINTNASNSDATCNGNYTAPRLVFPAHYGPMDLKFNKEGSVAFLSFRGSMSKTNPVGYRVSTVEFDASRGQPRELSNSTTALKDLIFNGDGHNCPDNCMRPVGLAWDVKGRLWVTADSTGEIYVLEKQLETPTAGDGIMVTEQAKSAAAGSVATWGGLGLLFHAVVAVFAVL</sequence>
<proteinExistence type="predicted"/>
<dbReference type="InterPro" id="IPR011041">
    <property type="entry name" value="Quinoprot_gluc/sorb_DH_b-prop"/>
</dbReference>
<feature type="domain" description="Pyrroloquinoline quinone-dependent pyranose dehydrogenase beta-propeller" evidence="1">
    <location>
        <begin position="33"/>
        <end position="429"/>
    </location>
</feature>
<dbReference type="VEuPathDB" id="FungiDB:M_BR32_EuGene_00044831"/>
<dbReference type="OMA" id="NMANNDQ"/>
<dbReference type="SMR" id="A0A4P7NBV1"/>
<dbReference type="InterPro" id="IPR011042">
    <property type="entry name" value="6-blade_b-propeller_TolB-like"/>
</dbReference>
<gene>
    <name evidence="2" type="ORF">PoMZ_03951</name>
</gene>
<evidence type="ECO:0000259" key="1">
    <source>
        <dbReference type="Pfam" id="PF22807"/>
    </source>
</evidence>
<dbReference type="SUPFAM" id="SSF50952">
    <property type="entry name" value="Soluble quinoprotein glucose dehydrogenase"/>
    <property type="match status" value="1"/>
</dbReference>
<evidence type="ECO:0000313" key="3">
    <source>
        <dbReference type="Proteomes" id="UP000294847"/>
    </source>
</evidence>
<dbReference type="Proteomes" id="UP000294847">
    <property type="component" value="Chromosome 3"/>
</dbReference>
<evidence type="ECO:0000313" key="2">
    <source>
        <dbReference type="EMBL" id="QBZ58991.1"/>
    </source>
</evidence>